<dbReference type="AlphaFoldDB" id="A0A2B4RF72"/>
<feature type="region of interest" description="Disordered" evidence="1">
    <location>
        <begin position="381"/>
        <end position="418"/>
    </location>
</feature>
<feature type="transmembrane region" description="Helical" evidence="2">
    <location>
        <begin position="456"/>
        <end position="478"/>
    </location>
</feature>
<evidence type="ECO:0000256" key="2">
    <source>
        <dbReference type="SAM" id="Phobius"/>
    </source>
</evidence>
<dbReference type="EMBL" id="LSMT01000647">
    <property type="protein sequence ID" value="PFX15463.1"/>
    <property type="molecule type" value="Genomic_DNA"/>
</dbReference>
<evidence type="ECO:0000256" key="1">
    <source>
        <dbReference type="SAM" id="MobiDB-lite"/>
    </source>
</evidence>
<organism evidence="3 4">
    <name type="scientific">Stylophora pistillata</name>
    <name type="common">Smooth cauliflower coral</name>
    <dbReference type="NCBI Taxonomy" id="50429"/>
    <lineage>
        <taxon>Eukaryota</taxon>
        <taxon>Metazoa</taxon>
        <taxon>Cnidaria</taxon>
        <taxon>Anthozoa</taxon>
        <taxon>Hexacorallia</taxon>
        <taxon>Scleractinia</taxon>
        <taxon>Astrocoeniina</taxon>
        <taxon>Pocilloporidae</taxon>
        <taxon>Stylophora</taxon>
    </lineage>
</organism>
<dbReference type="Proteomes" id="UP000225706">
    <property type="component" value="Unassembled WGS sequence"/>
</dbReference>
<keyword evidence="4" id="KW-1185">Reference proteome</keyword>
<accession>A0A2B4RF72</accession>
<name>A0A2B4RF72_STYPI</name>
<reference evidence="4" key="1">
    <citation type="journal article" date="2017" name="bioRxiv">
        <title>Comparative analysis of the genomes of Stylophora pistillata and Acropora digitifera provides evidence for extensive differences between species of corals.</title>
        <authorList>
            <person name="Voolstra C.R."/>
            <person name="Li Y."/>
            <person name="Liew Y.J."/>
            <person name="Baumgarten S."/>
            <person name="Zoccola D."/>
            <person name="Flot J.-F."/>
            <person name="Tambutte S."/>
            <person name="Allemand D."/>
            <person name="Aranda M."/>
        </authorList>
    </citation>
    <scope>NUCLEOTIDE SEQUENCE [LARGE SCALE GENOMIC DNA]</scope>
</reference>
<keyword evidence="2" id="KW-0472">Membrane</keyword>
<proteinExistence type="predicted"/>
<keyword evidence="2" id="KW-1133">Transmembrane helix</keyword>
<dbReference type="OrthoDB" id="6044770at2759"/>
<feature type="compositionally biased region" description="Polar residues" evidence="1">
    <location>
        <begin position="386"/>
        <end position="402"/>
    </location>
</feature>
<evidence type="ECO:0000313" key="4">
    <source>
        <dbReference type="Proteomes" id="UP000225706"/>
    </source>
</evidence>
<evidence type="ECO:0000313" key="3">
    <source>
        <dbReference type="EMBL" id="PFX15463.1"/>
    </source>
</evidence>
<keyword evidence="2" id="KW-0812">Transmembrane</keyword>
<gene>
    <name evidence="3" type="ORF">AWC38_SpisGene20316</name>
</gene>
<protein>
    <submittedName>
        <fullName evidence="3">Uncharacterized protein</fullName>
    </submittedName>
</protein>
<sequence>MCLLEQVVALVAELGRAHVKVTLQPGNINGGPVSAFPTTGFQSDLTATVAEMPGIVTINNDICSLPVEPSPSQRSPLTCLADNTAGGQISLNTQALGASFTEQDSGQDSIRSNTLGVAEASDTAEQSGAKANDISALSEIFGASEDFDSALEEGSEAWFDFLTQSSGVVDEIIPTQGPTERYGVKCYYIYDECKIDSCLAGKVKVYLEFEGSNERSIGSTDFEFIKNNDQVIHEMLSKLEMGQDELFKTFGTLAGAFSSRSRGVQQATPRGAGGTGSSNVNKRDDAILEKILTLLVYKAAEIDGREFLEMVFSTSAGRLVFNHYRNSSTSPGDVARANGHTNLGDFLEDVNERLSKEVCYEDSYETVDWLGLKHAVEKKVCPPSTDDAQSVDSPGGDMNQSGYEADDEVSPLPSPADTDAIGSEMDDSQHESFIHADSGHITLGYVSGEIDCKYKILFWIIIILNLFISDASFLVRLLQQEHVPKQEEKVSGMGHCQETWDDLNYMAEAAYILVINSFIFSKRSNVERPAKDVNNLRSFSDDFDFL</sequence>
<comment type="caution">
    <text evidence="3">The sequence shown here is derived from an EMBL/GenBank/DDBJ whole genome shotgun (WGS) entry which is preliminary data.</text>
</comment>